<reference evidence="1" key="1">
    <citation type="submission" date="2018-02" db="EMBL/GenBank/DDBJ databases">
        <title>Rhizophora mucronata_Transcriptome.</title>
        <authorList>
            <person name="Meera S.P."/>
            <person name="Sreeshan A."/>
            <person name="Augustine A."/>
        </authorList>
    </citation>
    <scope>NUCLEOTIDE SEQUENCE</scope>
    <source>
        <tissue evidence="1">Leaf</tissue>
    </source>
</reference>
<organism evidence="1">
    <name type="scientific">Rhizophora mucronata</name>
    <name type="common">Asiatic mangrove</name>
    <dbReference type="NCBI Taxonomy" id="61149"/>
    <lineage>
        <taxon>Eukaryota</taxon>
        <taxon>Viridiplantae</taxon>
        <taxon>Streptophyta</taxon>
        <taxon>Embryophyta</taxon>
        <taxon>Tracheophyta</taxon>
        <taxon>Spermatophyta</taxon>
        <taxon>Magnoliopsida</taxon>
        <taxon>eudicotyledons</taxon>
        <taxon>Gunneridae</taxon>
        <taxon>Pentapetalae</taxon>
        <taxon>rosids</taxon>
        <taxon>fabids</taxon>
        <taxon>Malpighiales</taxon>
        <taxon>Rhizophoraceae</taxon>
        <taxon>Rhizophora</taxon>
    </lineage>
</organism>
<name>A0A2P2J7J2_RHIMU</name>
<protein>
    <submittedName>
        <fullName evidence="1">UPF0136 membrane protein At2g26240</fullName>
    </submittedName>
</protein>
<sequence length="55" mass="6371">MGVNLFKGLRSCDTNISGSMMSLHHILTEILDHITLSWLESDYRQLQFCRDKTQS</sequence>
<proteinExistence type="predicted"/>
<dbReference type="EMBL" id="GGEC01008948">
    <property type="protein sequence ID" value="MBW89431.1"/>
    <property type="molecule type" value="Transcribed_RNA"/>
</dbReference>
<dbReference type="AlphaFoldDB" id="A0A2P2J7J2"/>
<evidence type="ECO:0000313" key="1">
    <source>
        <dbReference type="EMBL" id="MBW89431.1"/>
    </source>
</evidence>
<accession>A0A2P2J7J2</accession>